<evidence type="ECO:0000313" key="1">
    <source>
        <dbReference type="EMBL" id="CBY42584.1"/>
    </source>
</evidence>
<sequence>NEHSWNCQNGSEFQSTSSSRIFCRQFGKIARCLVRKSVNSSCEILPEKMNILQNLSDFTTTEDKSLMKIKEISTCR</sequence>
<accession>E4Z4F6</accession>
<dbReference type="Proteomes" id="UP000011014">
    <property type="component" value="Unassembled WGS sequence"/>
</dbReference>
<name>E4Z4F6_OIKDI</name>
<proteinExistence type="predicted"/>
<gene>
    <name evidence="1" type="ORF">GSOID_T00026284001</name>
</gene>
<dbReference type="AlphaFoldDB" id="E4Z4F6"/>
<feature type="non-terminal residue" evidence="1">
    <location>
        <position position="1"/>
    </location>
</feature>
<protein>
    <submittedName>
        <fullName evidence="1">Uncharacterized protein</fullName>
    </submittedName>
</protein>
<dbReference type="EMBL" id="FN657301">
    <property type="protein sequence ID" value="CBY42584.1"/>
    <property type="molecule type" value="Genomic_DNA"/>
</dbReference>
<reference evidence="1" key="1">
    <citation type="journal article" date="2010" name="Science">
        <title>Plasticity of animal genome architecture unmasked by rapid evolution of a pelagic tunicate.</title>
        <authorList>
            <person name="Denoeud F."/>
            <person name="Henriet S."/>
            <person name="Mungpakdee S."/>
            <person name="Aury J.M."/>
            <person name="Da Silva C."/>
            <person name="Brinkmann H."/>
            <person name="Mikhaleva J."/>
            <person name="Olsen L.C."/>
            <person name="Jubin C."/>
            <person name="Canestro C."/>
            <person name="Bouquet J.M."/>
            <person name="Danks G."/>
            <person name="Poulain J."/>
            <person name="Campsteijn C."/>
            <person name="Adamski M."/>
            <person name="Cross I."/>
            <person name="Yadetie F."/>
            <person name="Muffato M."/>
            <person name="Louis A."/>
            <person name="Butcher S."/>
            <person name="Tsagkogeorga G."/>
            <person name="Konrad A."/>
            <person name="Singh S."/>
            <person name="Jensen M.F."/>
            <person name="Cong E.H."/>
            <person name="Eikeseth-Otteraa H."/>
            <person name="Noel B."/>
            <person name="Anthouard V."/>
            <person name="Porcel B.M."/>
            <person name="Kachouri-Lafond R."/>
            <person name="Nishino A."/>
            <person name="Ugolini M."/>
            <person name="Chourrout P."/>
            <person name="Nishida H."/>
            <person name="Aasland R."/>
            <person name="Huzurbazar S."/>
            <person name="Westhof E."/>
            <person name="Delsuc F."/>
            <person name="Lehrach H."/>
            <person name="Reinhardt R."/>
            <person name="Weissenbach J."/>
            <person name="Roy S.W."/>
            <person name="Artiguenave F."/>
            <person name="Postlethwait J.H."/>
            <person name="Manak J.R."/>
            <person name="Thompson E.M."/>
            <person name="Jaillon O."/>
            <person name="Du Pasquier L."/>
            <person name="Boudinot P."/>
            <person name="Liberles D.A."/>
            <person name="Volff J.N."/>
            <person name="Philippe H."/>
            <person name="Lenhard B."/>
            <person name="Roest Crollius H."/>
            <person name="Wincker P."/>
            <person name="Chourrout D."/>
        </authorList>
    </citation>
    <scope>NUCLEOTIDE SEQUENCE [LARGE SCALE GENOMIC DNA]</scope>
</reference>
<organism evidence="1">
    <name type="scientific">Oikopleura dioica</name>
    <name type="common">Tunicate</name>
    <dbReference type="NCBI Taxonomy" id="34765"/>
    <lineage>
        <taxon>Eukaryota</taxon>
        <taxon>Metazoa</taxon>
        <taxon>Chordata</taxon>
        <taxon>Tunicata</taxon>
        <taxon>Appendicularia</taxon>
        <taxon>Copelata</taxon>
        <taxon>Oikopleuridae</taxon>
        <taxon>Oikopleura</taxon>
    </lineage>
</organism>